<evidence type="ECO:0000256" key="3">
    <source>
        <dbReference type="ARBA" id="ARBA00023136"/>
    </source>
</evidence>
<feature type="transmembrane region" description="Helical" evidence="4">
    <location>
        <begin position="299"/>
        <end position="322"/>
    </location>
</feature>
<dbReference type="InterPro" id="IPR036259">
    <property type="entry name" value="MFS_trans_sf"/>
</dbReference>
<accession>A0A369T792</accession>
<feature type="transmembrane region" description="Helical" evidence="4">
    <location>
        <begin position="260"/>
        <end position="279"/>
    </location>
</feature>
<feature type="transmembrane region" description="Helical" evidence="4">
    <location>
        <begin position="93"/>
        <end position="115"/>
    </location>
</feature>
<feature type="domain" description="Major facilitator superfamily (MFS) profile" evidence="5">
    <location>
        <begin position="195"/>
        <end position="422"/>
    </location>
</feature>
<gene>
    <name evidence="6" type="ORF">DRB17_13990</name>
</gene>
<evidence type="ECO:0000259" key="5">
    <source>
        <dbReference type="PROSITE" id="PS50850"/>
    </source>
</evidence>
<feature type="transmembrane region" description="Helical" evidence="4">
    <location>
        <begin position="155"/>
        <end position="177"/>
    </location>
</feature>
<dbReference type="Pfam" id="PF07690">
    <property type="entry name" value="MFS_1"/>
    <property type="match status" value="1"/>
</dbReference>
<dbReference type="InterPro" id="IPR020846">
    <property type="entry name" value="MFS_dom"/>
</dbReference>
<evidence type="ECO:0000313" key="7">
    <source>
        <dbReference type="Proteomes" id="UP000253941"/>
    </source>
</evidence>
<dbReference type="Proteomes" id="UP000253941">
    <property type="component" value="Unassembled WGS sequence"/>
</dbReference>
<evidence type="ECO:0000256" key="2">
    <source>
        <dbReference type="ARBA" id="ARBA00022989"/>
    </source>
</evidence>
<evidence type="ECO:0000256" key="4">
    <source>
        <dbReference type="SAM" id="Phobius"/>
    </source>
</evidence>
<dbReference type="InterPro" id="IPR011701">
    <property type="entry name" value="MFS"/>
</dbReference>
<dbReference type="PANTHER" id="PTHR23521:SF3">
    <property type="entry name" value="MFS TRANSPORTER"/>
    <property type="match status" value="1"/>
</dbReference>
<evidence type="ECO:0000256" key="1">
    <source>
        <dbReference type="ARBA" id="ARBA00022692"/>
    </source>
</evidence>
<dbReference type="PROSITE" id="PS50850">
    <property type="entry name" value="MFS"/>
    <property type="match status" value="1"/>
</dbReference>
<name>A0A369T792_9PROT</name>
<dbReference type="GO" id="GO:0022857">
    <property type="term" value="F:transmembrane transporter activity"/>
    <property type="evidence" value="ECO:0007669"/>
    <property type="project" value="InterPro"/>
</dbReference>
<feature type="transmembrane region" description="Helical" evidence="4">
    <location>
        <begin position="35"/>
        <end position="57"/>
    </location>
</feature>
<feature type="transmembrane region" description="Helical" evidence="4">
    <location>
        <begin position="226"/>
        <end position="248"/>
    </location>
</feature>
<feature type="transmembrane region" description="Helical" evidence="4">
    <location>
        <begin position="360"/>
        <end position="382"/>
    </location>
</feature>
<dbReference type="PANTHER" id="PTHR23521">
    <property type="entry name" value="TRANSPORTER MFS SUPERFAMILY"/>
    <property type="match status" value="1"/>
</dbReference>
<sequence length="422" mass="43815">MRSLVAVFSSALLLYAANGLQGVLMPLAGTVRDFSTVVLGLLGSAYAGGFVIGCLTAAPLLRRVGHIRAFSVLGAVLAITVLGYTLTPQPLTWLGLRAVSGLTLAGLFTVIESWLNASASNAVRGRVLSFYLIINSGSLMVGQLGVGLAPPSDETLFVVVAIGVCLATLPVGLTTTIGPAPVLRVSLRLGRLYRLSPVGMVGGLLIGMANGAFTFLAVVFLSDLGFTPLVAAGFVSSAMLGGVLVQMPVGWVSDRIDRRLVVIALALWATIFALALWASTGNGPASLAIAATGLHPMTVWTTFGFMYGIAAFPLYGVVAAHVNDLVDPDSYVEASGGLLLTWGLGATAGPIAAAALMQRFAANALFMWIAIVFALLAIYAVWRTRSSPAPKTKRRASLTGIVRPTPMATVLGRPEKSAYEAV</sequence>
<evidence type="ECO:0000313" key="6">
    <source>
        <dbReference type="EMBL" id="RDD61193.1"/>
    </source>
</evidence>
<comment type="caution">
    <text evidence="6">The sequence shown here is derived from an EMBL/GenBank/DDBJ whole genome shotgun (WGS) entry which is preliminary data.</text>
</comment>
<feature type="transmembrane region" description="Helical" evidence="4">
    <location>
        <begin position="334"/>
        <end position="354"/>
    </location>
</feature>
<dbReference type="SUPFAM" id="SSF103473">
    <property type="entry name" value="MFS general substrate transporter"/>
    <property type="match status" value="1"/>
</dbReference>
<dbReference type="CDD" id="cd17477">
    <property type="entry name" value="MFS_YcaD_like"/>
    <property type="match status" value="1"/>
</dbReference>
<keyword evidence="1 4" id="KW-0812">Transmembrane</keyword>
<feature type="transmembrane region" description="Helical" evidence="4">
    <location>
        <begin position="127"/>
        <end position="149"/>
    </location>
</feature>
<keyword evidence="3 4" id="KW-0472">Membrane</keyword>
<dbReference type="Gene3D" id="1.20.1250.20">
    <property type="entry name" value="MFS general substrate transporter like domains"/>
    <property type="match status" value="2"/>
</dbReference>
<proteinExistence type="predicted"/>
<reference evidence="6 7" key="1">
    <citation type="submission" date="2018-07" db="EMBL/GenBank/DDBJ databases">
        <title>Venubactetium sediminum gen. nov., sp. nov., isolated from a marine solar saltern.</title>
        <authorList>
            <person name="Wang S."/>
        </authorList>
    </citation>
    <scope>NUCLEOTIDE SEQUENCE [LARGE SCALE GENOMIC DNA]</scope>
    <source>
        <strain evidence="6 7">WD2A32</strain>
    </source>
</reference>
<dbReference type="GO" id="GO:0005886">
    <property type="term" value="C:plasma membrane"/>
    <property type="evidence" value="ECO:0007669"/>
    <property type="project" value="TreeGrafter"/>
</dbReference>
<feature type="transmembrane region" description="Helical" evidence="4">
    <location>
        <begin position="198"/>
        <end position="220"/>
    </location>
</feature>
<keyword evidence="2 4" id="KW-1133">Transmembrane helix</keyword>
<protein>
    <submittedName>
        <fullName evidence="6">MFS transporter</fullName>
    </submittedName>
</protein>
<dbReference type="RefSeq" id="WP_114582837.1">
    <property type="nucleotide sequence ID" value="NZ_QPMH01000014.1"/>
</dbReference>
<dbReference type="AlphaFoldDB" id="A0A369T792"/>
<feature type="transmembrane region" description="Helical" evidence="4">
    <location>
        <begin position="69"/>
        <end position="87"/>
    </location>
</feature>
<keyword evidence="7" id="KW-1185">Reference proteome</keyword>
<dbReference type="InterPro" id="IPR047200">
    <property type="entry name" value="MFS_YcaD-like"/>
</dbReference>
<organism evidence="6 7">
    <name type="scientific">Ferruginivarius sediminum</name>
    <dbReference type="NCBI Taxonomy" id="2661937"/>
    <lineage>
        <taxon>Bacteria</taxon>
        <taxon>Pseudomonadati</taxon>
        <taxon>Pseudomonadota</taxon>
        <taxon>Alphaproteobacteria</taxon>
        <taxon>Rhodospirillales</taxon>
        <taxon>Rhodospirillaceae</taxon>
        <taxon>Ferruginivarius</taxon>
    </lineage>
</organism>
<dbReference type="EMBL" id="QPMH01000014">
    <property type="protein sequence ID" value="RDD61193.1"/>
    <property type="molecule type" value="Genomic_DNA"/>
</dbReference>